<dbReference type="AlphaFoldDB" id="A0A3D8HE36"/>
<dbReference type="InterPro" id="IPR051829">
    <property type="entry name" value="Multiheme_Cytochr_ET"/>
</dbReference>
<keyword evidence="1" id="KW-0732">Signal</keyword>
<feature type="domain" description="Cytochrome c-552/4" evidence="2">
    <location>
        <begin position="252"/>
        <end position="293"/>
    </location>
</feature>
<dbReference type="Gene3D" id="1.10.287.3080">
    <property type="match status" value="1"/>
</dbReference>
<organism evidence="4 5">
    <name type="scientific">Parabacteroides acidifaciens</name>
    <dbReference type="NCBI Taxonomy" id="2290935"/>
    <lineage>
        <taxon>Bacteria</taxon>
        <taxon>Pseudomonadati</taxon>
        <taxon>Bacteroidota</taxon>
        <taxon>Bacteroidia</taxon>
        <taxon>Bacteroidales</taxon>
        <taxon>Tannerellaceae</taxon>
        <taxon>Parabacteroides</taxon>
    </lineage>
</organism>
<dbReference type="GO" id="GO:0016491">
    <property type="term" value="F:oxidoreductase activity"/>
    <property type="evidence" value="ECO:0007669"/>
    <property type="project" value="TreeGrafter"/>
</dbReference>
<dbReference type="PANTHER" id="PTHR35038:SF8">
    <property type="entry name" value="C-TYPE POLYHEME CYTOCHROME OMCC"/>
    <property type="match status" value="1"/>
</dbReference>
<sequence>MKKKILYWGILSAAVLVVIAASYATWNRLDPNYTCARCHEISTACAKWEQSVHADVTCTDCHGTALESFNSMSEKLNMVYKHFTTKKTFEDIHLTEKQSLALANRCAECHQAEQASWMSGAHSTTYKDIFMDVEHNKMERPYWDCFRCHGMFYDGDIDDLMAMEGGPEDWHIKDASQMDKPAITCLACHQVHHEQPRGMNYKDMDETSRGALAQKAKYPSTALYMRADKRHMPADKLLKEQIFAGDSLVAEIKDANTLLCMQCHAPGTNHQLGSEDDKTTIGDFKDMSCITCHDPHSNQLKTSHRNVHKKLFSTLSK</sequence>
<dbReference type="SUPFAM" id="SSF48695">
    <property type="entry name" value="Multiheme cytochromes"/>
    <property type="match status" value="1"/>
</dbReference>
<reference evidence="3 6" key="2">
    <citation type="submission" date="2020-08" db="EMBL/GenBank/DDBJ databases">
        <title>Genome public.</title>
        <authorList>
            <person name="Liu C."/>
            <person name="Sun Q."/>
        </authorList>
    </citation>
    <scope>NUCLEOTIDE SEQUENCE [LARGE SCALE GENOMIC DNA]</scope>
    <source>
        <strain evidence="3 6">426_9</strain>
    </source>
</reference>
<dbReference type="PANTHER" id="PTHR35038">
    <property type="entry name" value="DISSIMILATORY SULFITE REDUCTASE SIRA"/>
    <property type="match status" value="1"/>
</dbReference>
<proteinExistence type="predicted"/>
<accession>A0A3D8HE36</accession>
<protein>
    <recommendedName>
        <fullName evidence="2">Cytochrome c-552/4 domain-containing protein</fullName>
    </recommendedName>
</protein>
<feature type="domain" description="Cytochrome c-552/4" evidence="2">
    <location>
        <begin position="106"/>
        <end position="152"/>
    </location>
</feature>
<dbReference type="Proteomes" id="UP000256321">
    <property type="component" value="Unassembled WGS sequence"/>
</dbReference>
<dbReference type="Pfam" id="PF13435">
    <property type="entry name" value="Cytochrome_C554"/>
    <property type="match status" value="2"/>
</dbReference>
<evidence type="ECO:0000313" key="3">
    <source>
        <dbReference type="EMBL" id="MBC8602172.1"/>
    </source>
</evidence>
<name>A0A3D8HE36_9BACT</name>
<evidence type="ECO:0000313" key="5">
    <source>
        <dbReference type="Proteomes" id="UP000256321"/>
    </source>
</evidence>
<dbReference type="EMBL" id="QREV01000022">
    <property type="protein sequence ID" value="RDU49161.1"/>
    <property type="molecule type" value="Genomic_DNA"/>
</dbReference>
<evidence type="ECO:0000313" key="6">
    <source>
        <dbReference type="Proteomes" id="UP000629596"/>
    </source>
</evidence>
<comment type="caution">
    <text evidence="4">The sequence shown here is derived from an EMBL/GenBank/DDBJ whole genome shotgun (WGS) entry which is preliminary data.</text>
</comment>
<dbReference type="RefSeq" id="WP_115499677.1">
    <property type="nucleotide sequence ID" value="NZ_JACRTI010000022.1"/>
</dbReference>
<gene>
    <name evidence="4" type="ORF">DWU89_10915</name>
    <name evidence="3" type="ORF">H8784_10645</name>
</gene>
<evidence type="ECO:0000313" key="4">
    <source>
        <dbReference type="EMBL" id="RDU49161.1"/>
    </source>
</evidence>
<reference evidence="4 5" key="1">
    <citation type="submission" date="2018-07" db="EMBL/GenBank/DDBJ databases">
        <title>Parabacteroides acidifaciens nov. sp., isolated from human feces.</title>
        <authorList>
            <person name="Wang Y.J."/>
        </authorList>
    </citation>
    <scope>NUCLEOTIDE SEQUENCE [LARGE SCALE GENOMIC DNA]</scope>
    <source>
        <strain evidence="4 5">426-9</strain>
    </source>
</reference>
<dbReference type="Gene3D" id="1.10.1130.10">
    <property type="entry name" value="Flavocytochrome C3, Chain A"/>
    <property type="match status" value="2"/>
</dbReference>
<dbReference type="InterPro" id="IPR023155">
    <property type="entry name" value="Cyt_c-552/4"/>
</dbReference>
<dbReference type="InterPro" id="IPR036280">
    <property type="entry name" value="Multihaem_cyt_sf"/>
</dbReference>
<keyword evidence="6" id="KW-1185">Reference proteome</keyword>
<evidence type="ECO:0000256" key="1">
    <source>
        <dbReference type="ARBA" id="ARBA00022729"/>
    </source>
</evidence>
<dbReference type="EMBL" id="JACRTI010000022">
    <property type="protein sequence ID" value="MBC8602172.1"/>
    <property type="molecule type" value="Genomic_DNA"/>
</dbReference>
<dbReference type="Proteomes" id="UP000629596">
    <property type="component" value="Unassembled WGS sequence"/>
</dbReference>
<evidence type="ECO:0000259" key="2">
    <source>
        <dbReference type="Pfam" id="PF13435"/>
    </source>
</evidence>